<dbReference type="AlphaFoldDB" id="A0A1T1H6K3"/>
<dbReference type="InterPro" id="IPR057700">
    <property type="entry name" value="DUF7940"/>
</dbReference>
<keyword evidence="4" id="KW-0812">Transmembrane</keyword>
<evidence type="ECO:0000256" key="1">
    <source>
        <dbReference type="ARBA" id="ARBA00001561"/>
    </source>
</evidence>
<protein>
    <recommendedName>
        <fullName evidence="2">N-acetylmuramoyl-L-alanine amidase</fullName>
        <ecNumber evidence="2">3.5.1.28</ecNumber>
    </recommendedName>
</protein>
<dbReference type="SMART" id="SM00646">
    <property type="entry name" value="Ami_3"/>
    <property type="match status" value="1"/>
</dbReference>
<dbReference type="EMBL" id="MVKX01000001">
    <property type="protein sequence ID" value="OOV85501.1"/>
    <property type="molecule type" value="Genomic_DNA"/>
</dbReference>
<dbReference type="PANTHER" id="PTHR30404">
    <property type="entry name" value="N-ACETYLMURAMOYL-L-ALANINE AMIDASE"/>
    <property type="match status" value="1"/>
</dbReference>
<gene>
    <name evidence="6" type="ORF">B1202_02340</name>
</gene>
<organism evidence="6 7">
    <name type="scientific">Acinetobacter amyesii</name>
    <dbReference type="NCBI Taxonomy" id="2942470"/>
    <lineage>
        <taxon>Bacteria</taxon>
        <taxon>Pseudomonadati</taxon>
        <taxon>Pseudomonadota</taxon>
        <taxon>Gammaproteobacteria</taxon>
        <taxon>Moraxellales</taxon>
        <taxon>Moraxellaceae</taxon>
        <taxon>Acinetobacter</taxon>
    </lineage>
</organism>
<dbReference type="CDD" id="cd02696">
    <property type="entry name" value="MurNAc-LAA"/>
    <property type="match status" value="1"/>
</dbReference>
<dbReference type="Pfam" id="PF25612">
    <property type="entry name" value="DUF7940"/>
    <property type="match status" value="1"/>
</dbReference>
<dbReference type="EC" id="3.5.1.28" evidence="2"/>
<evidence type="ECO:0000256" key="2">
    <source>
        <dbReference type="ARBA" id="ARBA00011901"/>
    </source>
</evidence>
<keyword evidence="7" id="KW-1185">Reference proteome</keyword>
<dbReference type="Pfam" id="PF01520">
    <property type="entry name" value="Amidase_3"/>
    <property type="match status" value="1"/>
</dbReference>
<dbReference type="PANTHER" id="PTHR30404:SF0">
    <property type="entry name" value="N-ACETYLMURAMOYL-L-ALANINE AMIDASE AMIC"/>
    <property type="match status" value="1"/>
</dbReference>
<dbReference type="SUPFAM" id="SSF53187">
    <property type="entry name" value="Zn-dependent exopeptidases"/>
    <property type="match status" value="1"/>
</dbReference>
<feature type="transmembrane region" description="Helical" evidence="4">
    <location>
        <begin position="20"/>
        <end position="39"/>
    </location>
</feature>
<evidence type="ECO:0000313" key="6">
    <source>
        <dbReference type="EMBL" id="OOV85501.1"/>
    </source>
</evidence>
<evidence type="ECO:0000256" key="3">
    <source>
        <dbReference type="ARBA" id="ARBA00022801"/>
    </source>
</evidence>
<reference evidence="6 7" key="1">
    <citation type="submission" date="2017-02" db="EMBL/GenBank/DDBJ databases">
        <title>Acinetobacter sp. ANC 4945, whole genome shotgun sequencing project.</title>
        <authorList>
            <person name="Radolfova-Krizova L."/>
            <person name="Al Atrouni A."/>
            <person name="Nemec A."/>
        </authorList>
    </citation>
    <scope>NUCLEOTIDE SEQUENCE [LARGE SCALE GENOMIC DNA]</scope>
    <source>
        <strain evidence="6 7">ANC 4945</strain>
    </source>
</reference>
<comment type="caution">
    <text evidence="6">The sequence shown here is derived from an EMBL/GenBank/DDBJ whole genome shotgun (WGS) entry which is preliminary data.</text>
</comment>
<accession>A0A1T1H6K3</accession>
<dbReference type="InterPro" id="IPR002508">
    <property type="entry name" value="MurNAc-LAA_cat"/>
</dbReference>
<dbReference type="GO" id="GO:0009253">
    <property type="term" value="P:peptidoglycan catabolic process"/>
    <property type="evidence" value="ECO:0007669"/>
    <property type="project" value="InterPro"/>
</dbReference>
<dbReference type="Gene3D" id="3.40.630.40">
    <property type="entry name" value="Zn-dependent exopeptidases"/>
    <property type="match status" value="1"/>
</dbReference>
<keyword evidence="3" id="KW-0378">Hydrolase</keyword>
<dbReference type="GO" id="GO:0030288">
    <property type="term" value="C:outer membrane-bounded periplasmic space"/>
    <property type="evidence" value="ECO:0007669"/>
    <property type="project" value="TreeGrafter"/>
</dbReference>
<feature type="domain" description="MurNAc-LAA" evidence="5">
    <location>
        <begin position="148"/>
        <end position="259"/>
    </location>
</feature>
<name>A0A1T1H6K3_9GAMM</name>
<dbReference type="RefSeq" id="WP_078188971.1">
    <property type="nucleotide sequence ID" value="NZ_JAMCOZ010000002.1"/>
</dbReference>
<proteinExistence type="predicted"/>
<evidence type="ECO:0000256" key="4">
    <source>
        <dbReference type="SAM" id="Phobius"/>
    </source>
</evidence>
<sequence>MKLIDNWKQAWKLKSVQVGALSAFFYALMYAAFELLWLFGSNFPQFWAAVPQEIKELLPHSWVLWLGFLNNILSVISRLKYQPELHDVNQFVTITAGHSNSDPGAVNGKYKEAELVRQFRNAVAHYLAAAGLTYKTDGAGTINLPLTNAIALAKGASIAIEFHMNASTNSQANGIETIALPKDKILAQKLSKAVADVFGSRLRGQNGWIDQSESARGRLGFINAGGLIVELGFISNATELATFHSKYWSAAKAVAQVIIEHEKALT</sequence>
<dbReference type="Proteomes" id="UP000191160">
    <property type="component" value="Unassembled WGS sequence"/>
</dbReference>
<evidence type="ECO:0000259" key="5">
    <source>
        <dbReference type="SMART" id="SM00646"/>
    </source>
</evidence>
<dbReference type="InterPro" id="IPR050695">
    <property type="entry name" value="N-acetylmuramoyl_amidase_3"/>
</dbReference>
<keyword evidence="4" id="KW-0472">Membrane</keyword>
<dbReference type="GO" id="GO:0008745">
    <property type="term" value="F:N-acetylmuramoyl-L-alanine amidase activity"/>
    <property type="evidence" value="ECO:0007669"/>
    <property type="project" value="UniProtKB-EC"/>
</dbReference>
<keyword evidence="4" id="KW-1133">Transmembrane helix</keyword>
<comment type="catalytic activity">
    <reaction evidence="1">
        <text>Hydrolyzes the link between N-acetylmuramoyl residues and L-amino acid residues in certain cell-wall glycopeptides.</text>
        <dbReference type="EC" id="3.5.1.28"/>
    </reaction>
</comment>
<evidence type="ECO:0000313" key="7">
    <source>
        <dbReference type="Proteomes" id="UP000191160"/>
    </source>
</evidence>